<dbReference type="Gene3D" id="1.25.40.10">
    <property type="entry name" value="Tetratricopeptide repeat domain"/>
    <property type="match status" value="1"/>
</dbReference>
<organism evidence="2 3">
    <name type="scientific">Plantactinospora soyae</name>
    <dbReference type="NCBI Taxonomy" id="1544732"/>
    <lineage>
        <taxon>Bacteria</taxon>
        <taxon>Bacillati</taxon>
        <taxon>Actinomycetota</taxon>
        <taxon>Actinomycetes</taxon>
        <taxon>Micromonosporales</taxon>
        <taxon>Micromonosporaceae</taxon>
        <taxon>Plantactinospora</taxon>
    </lineage>
</organism>
<evidence type="ECO:0000313" key="3">
    <source>
        <dbReference type="Proteomes" id="UP000649753"/>
    </source>
</evidence>
<dbReference type="InterPro" id="IPR011990">
    <property type="entry name" value="TPR-like_helical_dom_sf"/>
</dbReference>
<protein>
    <submittedName>
        <fullName evidence="2">Tetratricopeptide (TPR) repeat protein</fullName>
    </submittedName>
</protein>
<dbReference type="Proteomes" id="UP000649753">
    <property type="component" value="Unassembled WGS sequence"/>
</dbReference>
<feature type="region of interest" description="Disordered" evidence="1">
    <location>
        <begin position="374"/>
        <end position="394"/>
    </location>
</feature>
<dbReference type="AlphaFoldDB" id="A0A927R6H9"/>
<comment type="caution">
    <text evidence="2">The sequence shown here is derived from an EMBL/GenBank/DDBJ whole genome shotgun (WGS) entry which is preliminary data.</text>
</comment>
<evidence type="ECO:0000313" key="2">
    <source>
        <dbReference type="EMBL" id="MBE1488459.1"/>
    </source>
</evidence>
<proteinExistence type="predicted"/>
<keyword evidence="3" id="KW-1185">Reference proteome</keyword>
<dbReference type="EMBL" id="JADBEB010000001">
    <property type="protein sequence ID" value="MBE1488459.1"/>
    <property type="molecule type" value="Genomic_DNA"/>
</dbReference>
<accession>A0A927R6H9</accession>
<sequence>MNDGLGKAWELVESGDAGAVVQHLRSTVDTIALGDLARLLERVAQLVELTDLAAAAARLAQDPDHPQALYDFGYACIERGLAFAAVPALREAVRRVPDADGVLAELVVALEEEHRHAEAVAVLEQRDATLPPWPHRYLLVYNAIMAGDLDRATRHLDRLPAPQDRDWRPAHQRVQLMVGRAGLVGGVGRLDAQDLRGWHFVLTGGVLGSLSPYGFDAGMTGRYAYQQDSFALCRLGLHRLELILDAAGRRPRSVALLPDRSSRILGLAAAQVLGVPAEPFTGARPESVVVAYDLSEVDDGGLLTALRDRAAGQVLFEHATCWTDPPAVSADVSTMLTQVVVAPWGERLRRGPDGGVERGTADDRPIEEIAAEILRDAGEPDPGDGATPADPDDALVGFVSAVAGRWLAGPRDRVRSPGPVRSSRFG</sequence>
<reference evidence="2" key="1">
    <citation type="submission" date="2020-10" db="EMBL/GenBank/DDBJ databases">
        <title>Sequencing the genomes of 1000 actinobacteria strains.</title>
        <authorList>
            <person name="Klenk H.-P."/>
        </authorList>
    </citation>
    <scope>NUCLEOTIDE SEQUENCE</scope>
    <source>
        <strain evidence="2">DSM 46832</strain>
    </source>
</reference>
<dbReference type="RefSeq" id="WP_192768117.1">
    <property type="nucleotide sequence ID" value="NZ_JADBEB010000001.1"/>
</dbReference>
<name>A0A927R6H9_9ACTN</name>
<evidence type="ECO:0000256" key="1">
    <source>
        <dbReference type="SAM" id="MobiDB-lite"/>
    </source>
</evidence>
<dbReference type="SUPFAM" id="SSF48452">
    <property type="entry name" value="TPR-like"/>
    <property type="match status" value="1"/>
</dbReference>
<gene>
    <name evidence="2" type="ORF">H4W31_004097</name>
</gene>